<dbReference type="EMBL" id="GGEC01052032">
    <property type="protein sequence ID" value="MBX32516.1"/>
    <property type="molecule type" value="Transcribed_RNA"/>
</dbReference>
<evidence type="ECO:0000313" key="1">
    <source>
        <dbReference type="EMBL" id="MBX32517.1"/>
    </source>
</evidence>
<sequence length="57" mass="6679">MFVSVWSCWKDNANLAFLIIDLYDLKLSFPRRQFLIFSSAPCRCILHDVYLLGMHGL</sequence>
<dbReference type="AlphaFoldDB" id="A0A2P2MQM1"/>
<organism evidence="1">
    <name type="scientific">Rhizophora mucronata</name>
    <name type="common">Asiatic mangrove</name>
    <dbReference type="NCBI Taxonomy" id="61149"/>
    <lineage>
        <taxon>Eukaryota</taxon>
        <taxon>Viridiplantae</taxon>
        <taxon>Streptophyta</taxon>
        <taxon>Embryophyta</taxon>
        <taxon>Tracheophyta</taxon>
        <taxon>Spermatophyta</taxon>
        <taxon>Magnoliopsida</taxon>
        <taxon>eudicotyledons</taxon>
        <taxon>Gunneridae</taxon>
        <taxon>Pentapetalae</taxon>
        <taxon>rosids</taxon>
        <taxon>fabids</taxon>
        <taxon>Malpighiales</taxon>
        <taxon>Rhizophoraceae</taxon>
        <taxon>Rhizophora</taxon>
    </lineage>
</organism>
<dbReference type="EMBL" id="GGEC01052033">
    <property type="protein sequence ID" value="MBX32517.1"/>
    <property type="molecule type" value="Transcribed_RNA"/>
</dbReference>
<protein>
    <submittedName>
        <fullName evidence="1">Uncharacterized protein MANES_06G091000</fullName>
    </submittedName>
</protein>
<name>A0A2P2MQM1_RHIMU</name>
<proteinExistence type="predicted"/>
<reference evidence="1" key="1">
    <citation type="submission" date="2018-02" db="EMBL/GenBank/DDBJ databases">
        <title>Rhizophora mucronata_Transcriptome.</title>
        <authorList>
            <person name="Meera S.P."/>
            <person name="Sreeshan A."/>
            <person name="Augustine A."/>
        </authorList>
    </citation>
    <scope>NUCLEOTIDE SEQUENCE</scope>
    <source>
        <tissue evidence="1">Leaf</tissue>
    </source>
</reference>
<accession>A0A2P2MQM1</accession>